<keyword evidence="3" id="KW-0732">Signal</keyword>
<dbReference type="Proteomes" id="UP001223420">
    <property type="component" value="Unassembled WGS sequence"/>
</dbReference>
<evidence type="ECO:0000313" key="6">
    <source>
        <dbReference type="Proteomes" id="UP001223420"/>
    </source>
</evidence>
<dbReference type="Pfam" id="PF03480">
    <property type="entry name" value="DctP"/>
    <property type="match status" value="1"/>
</dbReference>
<keyword evidence="2" id="KW-0813">Transport</keyword>
<accession>A0AAJ1WZU0</accession>
<organism evidence="5 6">
    <name type="scientific">Methylobacterium brachiatum</name>
    <dbReference type="NCBI Taxonomy" id="269660"/>
    <lineage>
        <taxon>Bacteria</taxon>
        <taxon>Pseudomonadati</taxon>
        <taxon>Pseudomonadota</taxon>
        <taxon>Alphaproteobacteria</taxon>
        <taxon>Hyphomicrobiales</taxon>
        <taxon>Methylobacteriaceae</taxon>
        <taxon>Methylobacterium</taxon>
    </lineage>
</organism>
<dbReference type="Gene3D" id="3.40.190.170">
    <property type="entry name" value="Bacterial extracellular solute-binding protein, family 7"/>
    <property type="match status" value="1"/>
</dbReference>
<evidence type="ECO:0000256" key="3">
    <source>
        <dbReference type="ARBA" id="ARBA00022729"/>
    </source>
</evidence>
<comment type="similarity">
    <text evidence="1">Belongs to the bacterial solute-binding protein 7 family.</text>
</comment>
<dbReference type="EMBL" id="JAUSWL010000016">
    <property type="protein sequence ID" value="MDQ0546630.1"/>
    <property type="molecule type" value="Genomic_DNA"/>
</dbReference>
<evidence type="ECO:0000256" key="1">
    <source>
        <dbReference type="ARBA" id="ARBA00009023"/>
    </source>
</evidence>
<evidence type="ECO:0000256" key="4">
    <source>
        <dbReference type="SAM" id="MobiDB-lite"/>
    </source>
</evidence>
<dbReference type="InterPro" id="IPR038404">
    <property type="entry name" value="TRAP_DctP_sf"/>
</dbReference>
<name>A0AAJ1WZU0_9HYPH</name>
<dbReference type="NCBIfam" id="NF037995">
    <property type="entry name" value="TRAP_S1"/>
    <property type="match status" value="1"/>
</dbReference>
<protein>
    <submittedName>
        <fullName evidence="5">TRAP-type C4-dicarboxylate transport system substrate-binding protein</fullName>
    </submittedName>
</protein>
<dbReference type="PANTHER" id="PTHR33376">
    <property type="match status" value="1"/>
</dbReference>
<dbReference type="GO" id="GO:0055085">
    <property type="term" value="P:transmembrane transport"/>
    <property type="evidence" value="ECO:0007669"/>
    <property type="project" value="InterPro"/>
</dbReference>
<evidence type="ECO:0000313" key="5">
    <source>
        <dbReference type="EMBL" id="MDQ0546630.1"/>
    </source>
</evidence>
<gene>
    <name evidence="5" type="ORF">QO001_005582</name>
</gene>
<dbReference type="InterPro" id="IPR018389">
    <property type="entry name" value="DctP_fam"/>
</dbReference>
<feature type="region of interest" description="Disordered" evidence="4">
    <location>
        <begin position="1"/>
        <end position="20"/>
    </location>
</feature>
<reference evidence="5" key="1">
    <citation type="submission" date="2023-07" db="EMBL/GenBank/DDBJ databases">
        <title>Genomic Encyclopedia of Type Strains, Phase IV (KMG-IV): sequencing the most valuable type-strain genomes for metagenomic binning, comparative biology and taxonomic classification.</title>
        <authorList>
            <person name="Goeker M."/>
        </authorList>
    </citation>
    <scope>NUCLEOTIDE SEQUENCE</scope>
    <source>
        <strain evidence="5">DSM 19569</strain>
    </source>
</reference>
<dbReference type="GO" id="GO:0015740">
    <property type="term" value="P:C4-dicarboxylate transport"/>
    <property type="evidence" value="ECO:0007669"/>
    <property type="project" value="TreeGrafter"/>
</dbReference>
<dbReference type="AlphaFoldDB" id="A0AAJ1WZU0"/>
<comment type="caution">
    <text evidence="5">The sequence shown here is derived from an EMBL/GenBank/DDBJ whole genome shotgun (WGS) entry which is preliminary data.</text>
</comment>
<dbReference type="PANTHER" id="PTHR33376:SF7">
    <property type="entry name" value="C4-DICARBOXYLATE-BINDING PROTEIN DCTB"/>
    <property type="match status" value="1"/>
</dbReference>
<sequence length="316" mass="33919">MAAGRDLKISHQFPGGSEEEGDFRDRLCRKFAAALRQRSEGALTATVYPNASLMKTNAQFAALRKGALDLSLFPLAYAGGQLPELNIGLMACVVGSYAQGAAWKTAPVGRKLAAFLAEKGIVIVAWVWQANGVVSRANPIVVPEDVRGLKTRGGSREMDILLLAAGAATLPLPSNEIYAAMQTGVVDAVVTSSTSMISFRLEETGKHLTTARDRTFLFTFEPLLMSKAIFDSLTSGERDLIMAAGAELEPFGTAGSKADEDKVVEVFRKAGVQAQEIDKTAFEKWLALARTSTWKDYAGRSAEAAELLKLSQDIQA</sequence>
<evidence type="ECO:0000256" key="2">
    <source>
        <dbReference type="ARBA" id="ARBA00022448"/>
    </source>
</evidence>
<proteinExistence type="inferred from homology"/>